<dbReference type="EMBL" id="CP002738">
    <property type="protein sequence ID" value="AEG02017.1"/>
    <property type="molecule type" value="Genomic_DNA"/>
</dbReference>
<accession>F9ZW46</accession>
<keyword evidence="2" id="KW-1185">Reference proteome</keyword>
<dbReference type="InterPro" id="IPR029035">
    <property type="entry name" value="DHS-like_NAD/FAD-binding_dom"/>
</dbReference>
<sequence>MAHKILRLDSFIECVDRLVAAQKVLDVPILKELQDYACALDKKVESAKATWNEFESFWPPRYIEGLINGDAIVFFGSGISLPCGIPTWGTLLTENLGLDKSLAEDDDVNSDPLTMAELAAEHLGSEKLQDVLRGIMNRPERYSVNHIALSALRCPVYITTNYDSLFERAWKDVNPTLPLVIVTNDADLSTSDYQRAITGNGTILFKIHGSSDRLDEHMILTRRDYRFHYRVNLPMFTEVRRILGKCHTLFLGFGHRDPEISRLVDDVIHEYEKNLNPKQPPIARPQFYSLQFDMKQYTSEVYAARGIVALKPPAIATEYTDVKTKALAVSLIDLVAAKQRNLHTQESLEGYLRDAMNSIAIPLLEAVEKLSGSIADAIVNLSGPQNTDSLQSLCDSLGEFASQGVYLLDDQGTVHDFAVPKGLTKNNRQFAKPLNHRPYFQQAKLFRSPFVSNSARSLINGQSTLFLCVPVIQSEQMIGLLFSALQIGQWKAPYAFAEKLWNKNLSILLVDGNGTCLIPPANEFQVQEPPIKVLGETPTANIGFPFDRLYVLSRRDILVKHIGKNVVPVGQDDDVLELSENLRQYTVVSQIPQTPIKLGISVSVHKDT</sequence>
<evidence type="ECO:0000313" key="1">
    <source>
        <dbReference type="EMBL" id="AEG02017.1"/>
    </source>
</evidence>
<reference evidence="2" key="3">
    <citation type="submission" date="2011-05" db="EMBL/GenBank/DDBJ databases">
        <title>Complete sequence of Methylomonas methanica MC09.</title>
        <authorList>
            <consortium name="US DOE Joint Genome Institute"/>
            <person name="Lucas S."/>
            <person name="Han J."/>
            <person name="Lapidus A."/>
            <person name="Cheng J.-F."/>
            <person name="Goodwin L."/>
            <person name="Pitluck S."/>
            <person name="Peters L."/>
            <person name="Mikhailova N."/>
            <person name="Teshima H."/>
            <person name="Han C."/>
            <person name="Tapia R."/>
            <person name="Land M."/>
            <person name="Hauser L."/>
            <person name="Kyrpides N."/>
            <person name="Ivanova N."/>
            <person name="Pagani I."/>
            <person name="Stein L."/>
            <person name="Woyke T."/>
        </authorList>
    </citation>
    <scope>NUCLEOTIDE SEQUENCE [LARGE SCALE GENOMIC DNA]</scope>
    <source>
        <strain evidence="2">MC09</strain>
    </source>
</reference>
<dbReference type="RefSeq" id="WP_013820236.1">
    <property type="nucleotide sequence ID" value="NC_015572.1"/>
</dbReference>
<dbReference type="Gene3D" id="3.30.450.20">
    <property type="entry name" value="PAS domain"/>
    <property type="match status" value="1"/>
</dbReference>
<dbReference type="AlphaFoldDB" id="F9ZW46"/>
<evidence type="ECO:0000313" key="2">
    <source>
        <dbReference type="Proteomes" id="UP000008888"/>
    </source>
</evidence>
<dbReference type="KEGG" id="mmt:Metme_3656"/>
<reference evidence="1 2" key="1">
    <citation type="journal article" date="2011" name="J. Bacteriol.">
        <title>Complete Genome Sequence of the Aerobic Marine Methanotroph Methylomonas methanica MC09.</title>
        <authorList>
            <person name="Boden R."/>
            <person name="Cunliffe M."/>
            <person name="Scanlan J."/>
            <person name="Moussard H."/>
            <person name="Kits K.D."/>
            <person name="Klotz M.G."/>
            <person name="Jetten M.S."/>
            <person name="Vuilleumier S."/>
            <person name="Han J."/>
            <person name="Peters L."/>
            <person name="Mikhailova N."/>
            <person name="Teshima H."/>
            <person name="Tapia R."/>
            <person name="Kyrpides N."/>
            <person name="Ivanova N."/>
            <person name="Pagani I."/>
            <person name="Cheng J.F."/>
            <person name="Goodwin L."/>
            <person name="Han C."/>
            <person name="Hauser L."/>
            <person name="Land M.L."/>
            <person name="Lapidus A."/>
            <person name="Lucas S."/>
            <person name="Pitluck S."/>
            <person name="Woyke T."/>
            <person name="Stein L."/>
            <person name="Murrell J.C."/>
        </authorList>
    </citation>
    <scope>NUCLEOTIDE SEQUENCE [LARGE SCALE GENOMIC DNA]</scope>
    <source>
        <strain evidence="1 2">MC09</strain>
    </source>
</reference>
<protein>
    <submittedName>
        <fullName evidence="1">Uncharacterized protein</fullName>
    </submittedName>
</protein>
<dbReference type="SUPFAM" id="SSF52467">
    <property type="entry name" value="DHS-like NAD/FAD-binding domain"/>
    <property type="match status" value="1"/>
</dbReference>
<reference key="2">
    <citation type="submission" date="2011-05" db="EMBL/GenBank/DDBJ databases">
        <title>Complete genome sequence of the aerobic marine methanotroph Methylomonas methanica MC09.</title>
        <authorList>
            <person name="Boden R."/>
            <person name="Cunliffe M."/>
            <person name="Scanlan J."/>
            <person name="Moussard H."/>
            <person name="Kits K.D."/>
            <person name="Klotz M."/>
            <person name="Jetten M."/>
            <person name="Vuilleumier S."/>
            <person name="Han J."/>
            <person name="Peters L."/>
            <person name="Mikhailova N."/>
            <person name="Teshima H."/>
            <person name="Tapia R."/>
            <person name="Kyrpides N."/>
            <person name="Ivanova N."/>
            <person name="Pagani I."/>
            <person name="Cheng J.-F."/>
            <person name="Goodwin L."/>
            <person name="Han C."/>
            <person name="Hauser L."/>
            <person name="Land M."/>
            <person name="Lapidus A."/>
            <person name="Lucas S."/>
            <person name="Pitluck S."/>
            <person name="Woyke T."/>
            <person name="Stein L.Y."/>
            <person name="Murrell C."/>
        </authorList>
    </citation>
    <scope>NUCLEOTIDE SEQUENCE</scope>
    <source>
        <strain>MC09</strain>
    </source>
</reference>
<name>F9ZW46_METMM</name>
<dbReference type="Proteomes" id="UP000008888">
    <property type="component" value="Chromosome"/>
</dbReference>
<dbReference type="HOGENOM" id="CLU_454050_0_0_6"/>
<dbReference type="Pfam" id="PF13289">
    <property type="entry name" value="SIR2_2"/>
    <property type="match status" value="1"/>
</dbReference>
<organism evidence="1 2">
    <name type="scientific">Methylomonas methanica (strain DSM 25384 / MC09)</name>
    <dbReference type="NCBI Taxonomy" id="857087"/>
    <lineage>
        <taxon>Bacteria</taxon>
        <taxon>Pseudomonadati</taxon>
        <taxon>Pseudomonadota</taxon>
        <taxon>Gammaproteobacteria</taxon>
        <taxon>Methylococcales</taxon>
        <taxon>Methylococcaceae</taxon>
        <taxon>Methylomonas</taxon>
    </lineage>
</organism>
<dbReference type="OrthoDB" id="95129at2"/>
<gene>
    <name evidence="1" type="ordered locus">Metme_3656</name>
</gene>
<dbReference type="eggNOG" id="COG0846">
    <property type="taxonomic scope" value="Bacteria"/>
</dbReference>
<proteinExistence type="predicted"/>